<sequence length="113" mass="13754">MRRKIIAFGEYYHTFLHSLTDKEQLKVKYVLLLLETQDRLPVKFIKYIKDDLYELRITYNGNIFRLFFIFDEDKIVVLFNGFRKKTQKTPKGEIEKALKIKREYNEQKGIRNT</sequence>
<dbReference type="Pfam" id="PF05973">
    <property type="entry name" value="Gp49"/>
    <property type="match status" value="1"/>
</dbReference>
<dbReference type="EMBL" id="LT605205">
    <property type="protein sequence ID" value="SCD22265.1"/>
    <property type="molecule type" value="Genomic_DNA"/>
</dbReference>
<dbReference type="KEGG" id="psac:PSM36_3482"/>
<dbReference type="RefSeq" id="WP_076931928.1">
    <property type="nucleotide sequence ID" value="NZ_DAMBAO010000001.1"/>
</dbReference>
<keyword evidence="2" id="KW-1185">Reference proteome</keyword>
<protein>
    <submittedName>
        <fullName evidence="1">Phage derived protein Gp49-like</fullName>
    </submittedName>
</protein>
<proteinExistence type="predicted"/>
<dbReference type="AlphaFoldDB" id="A0A1R3TE33"/>
<dbReference type="InterPro" id="IPR009241">
    <property type="entry name" value="HigB-like"/>
</dbReference>
<accession>A0A1R3TE33</accession>
<gene>
    <name evidence="1" type="ORF">PSM36_3482</name>
</gene>
<dbReference type="STRING" id="1642647.PSM36_3482"/>
<organism evidence="1 2">
    <name type="scientific">Proteiniphilum saccharofermentans</name>
    <dbReference type="NCBI Taxonomy" id="1642647"/>
    <lineage>
        <taxon>Bacteria</taxon>
        <taxon>Pseudomonadati</taxon>
        <taxon>Bacteroidota</taxon>
        <taxon>Bacteroidia</taxon>
        <taxon>Bacteroidales</taxon>
        <taxon>Dysgonomonadaceae</taxon>
        <taxon>Proteiniphilum</taxon>
    </lineage>
</organism>
<dbReference type="Proteomes" id="UP000187464">
    <property type="component" value="Chromosome I"/>
</dbReference>
<name>A0A1R3TE33_9BACT</name>
<reference evidence="1 2" key="1">
    <citation type="submission" date="2016-08" db="EMBL/GenBank/DDBJ databases">
        <authorList>
            <person name="Seilhamer J.J."/>
        </authorList>
    </citation>
    <scope>NUCLEOTIDE SEQUENCE [LARGE SCALE GENOMIC DNA]</scope>
    <source>
        <strain evidence="1">M3/6</strain>
    </source>
</reference>
<evidence type="ECO:0000313" key="2">
    <source>
        <dbReference type="Proteomes" id="UP000187464"/>
    </source>
</evidence>
<evidence type="ECO:0000313" key="1">
    <source>
        <dbReference type="EMBL" id="SCD22265.1"/>
    </source>
</evidence>